<keyword evidence="2 3" id="KW-0040">ANK repeat</keyword>
<keyword evidence="5" id="KW-1185">Reference proteome</keyword>
<feature type="repeat" description="ANK" evidence="3">
    <location>
        <begin position="216"/>
        <end position="248"/>
    </location>
</feature>
<feature type="repeat" description="ANK" evidence="3">
    <location>
        <begin position="249"/>
        <end position="272"/>
    </location>
</feature>
<dbReference type="Pfam" id="PF12796">
    <property type="entry name" value="Ank_2"/>
    <property type="match status" value="3"/>
</dbReference>
<evidence type="ECO:0000256" key="1">
    <source>
        <dbReference type="ARBA" id="ARBA00022737"/>
    </source>
</evidence>
<name>A0A2A3EHG1_APICC</name>
<dbReference type="EMBL" id="KZ288244">
    <property type="protein sequence ID" value="PBC31215.1"/>
    <property type="molecule type" value="Genomic_DNA"/>
</dbReference>
<gene>
    <name evidence="4" type="ORF">APICC_02497</name>
</gene>
<evidence type="ECO:0000313" key="5">
    <source>
        <dbReference type="Proteomes" id="UP000242457"/>
    </source>
</evidence>
<dbReference type="PRINTS" id="PR01415">
    <property type="entry name" value="ANKYRIN"/>
</dbReference>
<organism evidence="4 5">
    <name type="scientific">Apis cerana cerana</name>
    <name type="common">Oriental honeybee</name>
    <dbReference type="NCBI Taxonomy" id="94128"/>
    <lineage>
        <taxon>Eukaryota</taxon>
        <taxon>Metazoa</taxon>
        <taxon>Ecdysozoa</taxon>
        <taxon>Arthropoda</taxon>
        <taxon>Hexapoda</taxon>
        <taxon>Insecta</taxon>
        <taxon>Pterygota</taxon>
        <taxon>Neoptera</taxon>
        <taxon>Endopterygota</taxon>
        <taxon>Hymenoptera</taxon>
        <taxon>Apocrita</taxon>
        <taxon>Aculeata</taxon>
        <taxon>Apoidea</taxon>
        <taxon>Anthophila</taxon>
        <taxon>Apidae</taxon>
        <taxon>Apis</taxon>
    </lineage>
</organism>
<dbReference type="AlphaFoldDB" id="A0A2A3EHG1"/>
<evidence type="ECO:0000256" key="3">
    <source>
        <dbReference type="PROSITE-ProRule" id="PRU00023"/>
    </source>
</evidence>
<feature type="repeat" description="ANK" evidence="3">
    <location>
        <begin position="42"/>
        <end position="64"/>
    </location>
</feature>
<dbReference type="PROSITE" id="PS50088">
    <property type="entry name" value="ANK_REPEAT"/>
    <property type="match status" value="5"/>
</dbReference>
<feature type="repeat" description="ANK" evidence="3">
    <location>
        <begin position="79"/>
        <end position="111"/>
    </location>
</feature>
<dbReference type="PROSITE" id="PS50297">
    <property type="entry name" value="ANK_REP_REGION"/>
    <property type="match status" value="5"/>
</dbReference>
<dbReference type="SMART" id="SM00248">
    <property type="entry name" value="ANK"/>
    <property type="match status" value="6"/>
</dbReference>
<dbReference type="Proteomes" id="UP000242457">
    <property type="component" value="Unassembled WGS sequence"/>
</dbReference>
<evidence type="ECO:0000313" key="4">
    <source>
        <dbReference type="EMBL" id="PBC31215.1"/>
    </source>
</evidence>
<feature type="repeat" description="ANK" evidence="3">
    <location>
        <begin position="182"/>
        <end position="214"/>
    </location>
</feature>
<evidence type="ECO:0000256" key="2">
    <source>
        <dbReference type="ARBA" id="ARBA00023043"/>
    </source>
</evidence>
<dbReference type="Gene3D" id="1.25.40.20">
    <property type="entry name" value="Ankyrin repeat-containing domain"/>
    <property type="match status" value="2"/>
</dbReference>
<dbReference type="STRING" id="94128.A0A2A3EHG1"/>
<dbReference type="OrthoDB" id="194358at2759"/>
<proteinExistence type="predicted"/>
<dbReference type="InterPro" id="IPR002110">
    <property type="entry name" value="Ankyrin_rpt"/>
</dbReference>
<keyword evidence="1" id="KW-0677">Repeat</keyword>
<dbReference type="PANTHER" id="PTHR24126">
    <property type="entry name" value="ANKYRIN REPEAT, PH AND SEC7 DOMAIN CONTAINING PROTEIN SECG-RELATED"/>
    <property type="match status" value="1"/>
</dbReference>
<reference evidence="4 5" key="1">
    <citation type="submission" date="2014-07" db="EMBL/GenBank/DDBJ databases">
        <title>Genomic and transcriptomic analysis on Apis cerana provide comprehensive insights into honey bee biology.</title>
        <authorList>
            <person name="Diao Q."/>
            <person name="Sun L."/>
            <person name="Zheng H."/>
            <person name="Zheng H."/>
            <person name="Xu S."/>
            <person name="Wang S."/>
            <person name="Zeng Z."/>
            <person name="Hu F."/>
            <person name="Su S."/>
            <person name="Wu J."/>
        </authorList>
    </citation>
    <scope>NUCLEOTIDE SEQUENCE [LARGE SCALE GENOMIC DNA]</scope>
    <source>
        <tissue evidence="4">Pupae without intestine</tissue>
    </source>
</reference>
<accession>A0A2A3EHG1</accession>
<dbReference type="InterPro" id="IPR036770">
    <property type="entry name" value="Ankyrin_rpt-contain_sf"/>
</dbReference>
<sequence length="272" mass="30336">MTDPNLSKKFLHACQSGDLSRVETLVSEYDIQDWTFFRHLSSGDTALHVATRAGHLNIVRYLYETFEKPDFKVDVANKDMKRPLHEAAQFARNDIVKYLIEKGATIDALKRADWTPLMLACTKTGNDAYECVAALLKAKANPFLRNKDGWTPLHLICRSGNKDAFDLLVNQFTRCIDDRTNNGRSAIHIAAFHGHEDLVDRLLALNSNFLNARDSTGSTPLHESVKGGHLTVTKRLIDLEADVNATDNVGQTILHVAAIIGNEEAVKDILEN</sequence>
<dbReference type="PANTHER" id="PTHR24126:SF14">
    <property type="entry name" value="ANK_REP_REGION DOMAIN-CONTAINING PROTEIN"/>
    <property type="match status" value="1"/>
</dbReference>
<dbReference type="SUPFAM" id="SSF48403">
    <property type="entry name" value="Ankyrin repeat"/>
    <property type="match status" value="1"/>
</dbReference>
<protein>
    <submittedName>
        <fullName evidence="4">Ankyrin repeat domain-containing protein</fullName>
    </submittedName>
</protein>